<evidence type="ECO:0000313" key="1">
    <source>
        <dbReference type="EMBL" id="PKQ45105.1"/>
    </source>
</evidence>
<sequence>MFAAAKKGKPLGRRSAGDCKVLKKKGSKNFFQKTFKKYCGKGKRVLYLHPLSKETSWGKKKRSS</sequence>
<accession>A0A2N3HJF3</accession>
<dbReference type="Proteomes" id="UP000233435">
    <property type="component" value="Unassembled WGS sequence"/>
</dbReference>
<proteinExistence type="predicted"/>
<keyword evidence="2" id="KW-1185">Reference proteome</keyword>
<protein>
    <submittedName>
        <fullName evidence="1">Uncharacterized protein</fullName>
    </submittedName>
</protein>
<reference evidence="1 2" key="1">
    <citation type="submission" date="2017-12" db="EMBL/GenBank/DDBJ databases">
        <title>Confluentibacter flavum sp. nov., isolated from the saline lake.</title>
        <authorList>
            <person name="Yu L."/>
        </authorList>
    </citation>
    <scope>NUCLEOTIDE SEQUENCE [LARGE SCALE GENOMIC DNA]</scope>
    <source>
        <strain evidence="1 2">3B</strain>
    </source>
</reference>
<evidence type="ECO:0000313" key="2">
    <source>
        <dbReference type="Proteomes" id="UP000233435"/>
    </source>
</evidence>
<dbReference type="EMBL" id="PJEO01000033">
    <property type="protein sequence ID" value="PKQ45105.1"/>
    <property type="molecule type" value="Genomic_DNA"/>
</dbReference>
<comment type="caution">
    <text evidence="1">The sequence shown here is derived from an EMBL/GenBank/DDBJ whole genome shotgun (WGS) entry which is preliminary data.</text>
</comment>
<organism evidence="1 2">
    <name type="scientific">Confluentibacter flavum</name>
    <dbReference type="NCBI Taxonomy" id="1909700"/>
    <lineage>
        <taxon>Bacteria</taxon>
        <taxon>Pseudomonadati</taxon>
        <taxon>Bacteroidota</taxon>
        <taxon>Flavobacteriia</taxon>
        <taxon>Flavobacteriales</taxon>
        <taxon>Flavobacteriaceae</taxon>
        <taxon>Confluentibacter</taxon>
    </lineage>
</organism>
<gene>
    <name evidence="1" type="ORF">CSW08_09425</name>
</gene>
<name>A0A2N3HJF3_9FLAO</name>
<dbReference type="AlphaFoldDB" id="A0A2N3HJF3"/>